<comment type="caution">
    <text evidence="1">The sequence shown here is derived from an EMBL/GenBank/DDBJ whole genome shotgun (WGS) entry which is preliminary data.</text>
</comment>
<name>A0A2S5A623_9SPHI</name>
<keyword evidence="2" id="KW-1185">Reference proteome</keyword>
<evidence type="ECO:0000313" key="1">
    <source>
        <dbReference type="EMBL" id="POY37782.1"/>
    </source>
</evidence>
<protein>
    <submittedName>
        <fullName evidence="1">DinB superfamily protein</fullName>
    </submittedName>
</protein>
<dbReference type="InterPro" id="IPR011466">
    <property type="entry name" value="DUF1572"/>
</dbReference>
<dbReference type="RefSeq" id="WP_103787913.1">
    <property type="nucleotide sequence ID" value="NZ_PQVF01000003.1"/>
</dbReference>
<dbReference type="InterPro" id="IPR034660">
    <property type="entry name" value="DinB/YfiT-like"/>
</dbReference>
<organism evidence="1 2">
    <name type="scientific">Solitalea longa</name>
    <dbReference type="NCBI Taxonomy" id="2079460"/>
    <lineage>
        <taxon>Bacteria</taxon>
        <taxon>Pseudomonadati</taxon>
        <taxon>Bacteroidota</taxon>
        <taxon>Sphingobacteriia</taxon>
        <taxon>Sphingobacteriales</taxon>
        <taxon>Sphingobacteriaceae</taxon>
        <taxon>Solitalea</taxon>
    </lineage>
</organism>
<dbReference type="EMBL" id="PQVF01000003">
    <property type="protein sequence ID" value="POY37782.1"/>
    <property type="molecule type" value="Genomic_DNA"/>
</dbReference>
<reference evidence="1 2" key="1">
    <citation type="submission" date="2018-01" db="EMBL/GenBank/DDBJ databases">
        <authorList>
            <person name="Gaut B.S."/>
            <person name="Morton B.R."/>
            <person name="Clegg M.T."/>
            <person name="Duvall M.R."/>
        </authorList>
    </citation>
    <scope>NUCLEOTIDE SEQUENCE [LARGE SCALE GENOMIC DNA]</scope>
    <source>
        <strain evidence="1 2">HR-AV</strain>
    </source>
</reference>
<accession>A0A2S5A623</accession>
<dbReference type="OrthoDB" id="893570at2"/>
<sequence length="147" mass="16866">MLPTLKALYTRDLLKLKAEIEAYRKEENIWKTDGAIANSAGNLCLHLIGNLNHYIGNILGGSGYVRNRELEFSQKNVPLAELFSMIDCTITVVDQSLDKISFEQLKEEYPILVFTEKTSVEFLIVHLVMHLSYHLGQISYHRRLLDN</sequence>
<dbReference type="AlphaFoldDB" id="A0A2S5A623"/>
<dbReference type="SUPFAM" id="SSF109854">
    <property type="entry name" value="DinB/YfiT-like putative metalloenzymes"/>
    <property type="match status" value="1"/>
</dbReference>
<dbReference type="Pfam" id="PF07609">
    <property type="entry name" value="DUF1572"/>
    <property type="match status" value="1"/>
</dbReference>
<proteinExistence type="predicted"/>
<dbReference type="Gene3D" id="1.20.120.450">
    <property type="entry name" value="dinb family like domain"/>
    <property type="match status" value="1"/>
</dbReference>
<dbReference type="Proteomes" id="UP000236893">
    <property type="component" value="Unassembled WGS sequence"/>
</dbReference>
<gene>
    <name evidence="1" type="ORF">C3K47_04415</name>
</gene>
<evidence type="ECO:0000313" key="2">
    <source>
        <dbReference type="Proteomes" id="UP000236893"/>
    </source>
</evidence>